<evidence type="ECO:0000256" key="2">
    <source>
        <dbReference type="ARBA" id="ARBA00022598"/>
    </source>
</evidence>
<evidence type="ECO:0000256" key="1">
    <source>
        <dbReference type="ARBA" id="ARBA00009934"/>
    </source>
</evidence>
<feature type="domain" description="BPL/LPL catalytic" evidence="4">
    <location>
        <begin position="46"/>
        <end position="249"/>
    </location>
</feature>
<protein>
    <recommendedName>
        <fullName evidence="4">BPL/LPL catalytic domain-containing protein</fullName>
    </recommendedName>
</protein>
<feature type="compositionally biased region" description="Polar residues" evidence="3">
    <location>
        <begin position="306"/>
        <end position="325"/>
    </location>
</feature>
<keyword evidence="2" id="KW-0436">Ligase</keyword>
<dbReference type="Gene3D" id="3.30.930.10">
    <property type="entry name" value="Bira Bifunctional Protein, Domain 2"/>
    <property type="match status" value="1"/>
</dbReference>
<dbReference type="InterPro" id="IPR045864">
    <property type="entry name" value="aa-tRNA-synth_II/BPL/LPL"/>
</dbReference>
<dbReference type="NCBIfam" id="TIGR00121">
    <property type="entry name" value="birA_ligase"/>
    <property type="match status" value="1"/>
</dbReference>
<dbReference type="PROSITE" id="PS51733">
    <property type="entry name" value="BPL_LPL_CATALYTIC"/>
    <property type="match status" value="1"/>
</dbReference>
<evidence type="ECO:0000313" key="5">
    <source>
        <dbReference type="EMBL" id="KAG8467652.1"/>
    </source>
</evidence>
<evidence type="ECO:0000313" key="6">
    <source>
        <dbReference type="Proteomes" id="UP000751190"/>
    </source>
</evidence>
<reference evidence="5" key="1">
    <citation type="submission" date="2021-05" db="EMBL/GenBank/DDBJ databases">
        <title>The genome of the haptophyte Pavlova lutheri (Diacronema luteri, Pavlovales) - a model for lipid biosynthesis in eukaryotic algae.</title>
        <authorList>
            <person name="Hulatt C.J."/>
            <person name="Posewitz M.C."/>
        </authorList>
    </citation>
    <scope>NUCLEOTIDE SEQUENCE</scope>
    <source>
        <strain evidence="5">NIVA-4/92</strain>
    </source>
</reference>
<evidence type="ECO:0000256" key="3">
    <source>
        <dbReference type="SAM" id="MobiDB-lite"/>
    </source>
</evidence>
<dbReference type="InterPro" id="IPR004143">
    <property type="entry name" value="BPL_LPL_catalytic"/>
</dbReference>
<dbReference type="OMA" id="CIVYTHN"/>
<dbReference type="EMBL" id="JAGTXO010000005">
    <property type="protein sequence ID" value="KAG8467652.1"/>
    <property type="molecule type" value="Genomic_DNA"/>
</dbReference>
<dbReference type="Pfam" id="PF03099">
    <property type="entry name" value="BPL_LplA_LipB"/>
    <property type="match status" value="1"/>
</dbReference>
<proteinExistence type="inferred from homology"/>
<comment type="caution">
    <text evidence="5">The sequence shown here is derived from an EMBL/GenBank/DDBJ whole genome shotgun (WGS) entry which is preliminary data.</text>
</comment>
<dbReference type="PANTHER" id="PTHR12835">
    <property type="entry name" value="BIOTIN PROTEIN LIGASE"/>
    <property type="match status" value="1"/>
</dbReference>
<dbReference type="OrthoDB" id="10250105at2759"/>
<comment type="similarity">
    <text evidence="1">Belongs to the biotin--protein ligase family.</text>
</comment>
<accession>A0A8J5XSF9</accession>
<dbReference type="Proteomes" id="UP000751190">
    <property type="component" value="Unassembled WGS sequence"/>
</dbReference>
<gene>
    <name evidence="5" type="ORF">KFE25_006704</name>
</gene>
<dbReference type="InterPro" id="IPR004408">
    <property type="entry name" value="Biotin_CoA_COase_ligase"/>
</dbReference>
<name>A0A8J5XSF9_DIALT</name>
<dbReference type="SUPFAM" id="SSF55681">
    <property type="entry name" value="Class II aaRS and biotin synthetases"/>
    <property type="match status" value="1"/>
</dbReference>
<sequence>MLLRSVVTAITAAAVATSRPLRSALRMAAPGAASPRFDGVALAACLRTRASGRQVEHYDETDSTMLRAAARLAERGGREAHGALVVADWQTGGIGRRGRSWESGRAQNLLFSLVWSPPELDDAPPAAVLAHMIQLNLAVSVAVVQACKAVGVTSARVKWPNDVWALERKLAGSLVNFDGGRAAVIGIGLNVNERCADADAGGGASGDGQPWRVQRVSVRELLGSAEPVAREPLLAGVCNELEQLMDLPPERFVTAYRQADMLIGRAVRVHHVSREVRDPRDYDGTVLGVTPEGYLRVRHCNGESTLSGEEVSITPQDLGQGQDVQPSARFGREQTES</sequence>
<organism evidence="5 6">
    <name type="scientific">Diacronema lutheri</name>
    <name type="common">Unicellular marine alga</name>
    <name type="synonym">Monochrysis lutheri</name>
    <dbReference type="NCBI Taxonomy" id="2081491"/>
    <lineage>
        <taxon>Eukaryota</taxon>
        <taxon>Haptista</taxon>
        <taxon>Haptophyta</taxon>
        <taxon>Pavlovophyceae</taxon>
        <taxon>Pavlovales</taxon>
        <taxon>Pavlovaceae</taxon>
        <taxon>Diacronema</taxon>
    </lineage>
</organism>
<dbReference type="GO" id="GO:0004077">
    <property type="term" value="F:biotin--[biotin carboxyl-carrier protein] ligase activity"/>
    <property type="evidence" value="ECO:0007669"/>
    <property type="project" value="InterPro"/>
</dbReference>
<dbReference type="AlphaFoldDB" id="A0A8J5XSF9"/>
<dbReference type="GO" id="GO:0005737">
    <property type="term" value="C:cytoplasm"/>
    <property type="evidence" value="ECO:0007669"/>
    <property type="project" value="TreeGrafter"/>
</dbReference>
<evidence type="ECO:0000259" key="4">
    <source>
        <dbReference type="PROSITE" id="PS51733"/>
    </source>
</evidence>
<dbReference type="CDD" id="cd16442">
    <property type="entry name" value="BPL"/>
    <property type="match status" value="1"/>
</dbReference>
<keyword evidence="6" id="KW-1185">Reference proteome</keyword>
<feature type="region of interest" description="Disordered" evidence="3">
    <location>
        <begin position="306"/>
        <end position="337"/>
    </location>
</feature>
<dbReference type="PANTHER" id="PTHR12835:SF5">
    <property type="entry name" value="BIOTIN--PROTEIN LIGASE"/>
    <property type="match status" value="1"/>
</dbReference>